<dbReference type="InterPro" id="IPR027417">
    <property type="entry name" value="P-loop_NTPase"/>
</dbReference>
<evidence type="ECO:0000313" key="2">
    <source>
        <dbReference type="Proteomes" id="UP001218218"/>
    </source>
</evidence>
<evidence type="ECO:0000313" key="1">
    <source>
        <dbReference type="EMBL" id="KAJ7314768.1"/>
    </source>
</evidence>
<keyword evidence="2" id="KW-1185">Reference proteome</keyword>
<gene>
    <name evidence="1" type="ORF">DFH08DRAFT_1040942</name>
</gene>
<protein>
    <recommendedName>
        <fullName evidence="3">NACHT domain-containing protein</fullName>
    </recommendedName>
</protein>
<name>A0AAD6ZB92_9AGAR</name>
<dbReference type="CDD" id="cd21037">
    <property type="entry name" value="MLKL_NTD"/>
    <property type="match status" value="1"/>
</dbReference>
<evidence type="ECO:0008006" key="3">
    <source>
        <dbReference type="Google" id="ProtNLM"/>
    </source>
</evidence>
<proteinExistence type="predicted"/>
<dbReference type="InterPro" id="IPR036537">
    <property type="entry name" value="Adaptor_Cbl_N_dom_sf"/>
</dbReference>
<dbReference type="Gene3D" id="3.40.50.300">
    <property type="entry name" value="P-loop containing nucleotide triphosphate hydrolases"/>
    <property type="match status" value="1"/>
</dbReference>
<accession>A0AAD6ZB92</accession>
<dbReference type="AlphaFoldDB" id="A0AAD6ZB92"/>
<dbReference type="Gene3D" id="1.20.930.20">
    <property type="entry name" value="Adaptor protein Cbl, N-terminal domain"/>
    <property type="match status" value="1"/>
</dbReference>
<comment type="caution">
    <text evidence="1">The sequence shown here is derived from an EMBL/GenBank/DDBJ whole genome shotgun (WGS) entry which is preliminary data.</text>
</comment>
<dbReference type="GO" id="GO:0007166">
    <property type="term" value="P:cell surface receptor signaling pathway"/>
    <property type="evidence" value="ECO:0007669"/>
    <property type="project" value="InterPro"/>
</dbReference>
<reference evidence="1" key="1">
    <citation type="submission" date="2023-03" db="EMBL/GenBank/DDBJ databases">
        <title>Massive genome expansion in bonnet fungi (Mycena s.s.) driven by repeated elements and novel gene families across ecological guilds.</title>
        <authorList>
            <consortium name="Lawrence Berkeley National Laboratory"/>
            <person name="Harder C.B."/>
            <person name="Miyauchi S."/>
            <person name="Viragh M."/>
            <person name="Kuo A."/>
            <person name="Thoen E."/>
            <person name="Andreopoulos B."/>
            <person name="Lu D."/>
            <person name="Skrede I."/>
            <person name="Drula E."/>
            <person name="Henrissat B."/>
            <person name="Morin E."/>
            <person name="Kohler A."/>
            <person name="Barry K."/>
            <person name="LaButti K."/>
            <person name="Morin E."/>
            <person name="Salamov A."/>
            <person name="Lipzen A."/>
            <person name="Mereny Z."/>
            <person name="Hegedus B."/>
            <person name="Baldrian P."/>
            <person name="Stursova M."/>
            <person name="Weitz H."/>
            <person name="Taylor A."/>
            <person name="Grigoriev I.V."/>
            <person name="Nagy L.G."/>
            <person name="Martin F."/>
            <person name="Kauserud H."/>
        </authorList>
    </citation>
    <scope>NUCLEOTIDE SEQUENCE</scope>
    <source>
        <strain evidence="1">CBHHK002</strain>
    </source>
</reference>
<organism evidence="1 2">
    <name type="scientific">Mycena albidolilacea</name>
    <dbReference type="NCBI Taxonomy" id="1033008"/>
    <lineage>
        <taxon>Eukaryota</taxon>
        <taxon>Fungi</taxon>
        <taxon>Dikarya</taxon>
        <taxon>Basidiomycota</taxon>
        <taxon>Agaricomycotina</taxon>
        <taxon>Agaricomycetes</taxon>
        <taxon>Agaricomycetidae</taxon>
        <taxon>Agaricales</taxon>
        <taxon>Marasmiineae</taxon>
        <taxon>Mycenaceae</taxon>
        <taxon>Mycena</taxon>
    </lineage>
</organism>
<dbReference type="InterPro" id="IPR059179">
    <property type="entry name" value="MLKL-like_MCAfunc"/>
</dbReference>
<dbReference type="Proteomes" id="UP001218218">
    <property type="component" value="Unassembled WGS sequence"/>
</dbReference>
<dbReference type="SUPFAM" id="SSF52540">
    <property type="entry name" value="P-loop containing nucleoside triphosphate hydrolases"/>
    <property type="match status" value="1"/>
</dbReference>
<sequence length="354" mass="39306">MLPPTVTQTRLENVAMCSTMTTHTLQIIADSMKTPFLGAIINTTNTVLRNIQVSLAEDPRNECEPQTLQTVSKHKEDCVQLLEQIHKLLDAIMILHIKADAGGELPIEVLSHVGKFTEYFSGLLVTYHALTTGIRTLHKIYTFVKGLQKSDRVKSFFRQGEMSTLLKDCQAGLQQSSDFFQIGRGRALPDIAEMKKDAQKRHQEVHEMIERLSEATASEWASTMSGNFSWSTNSSNSISMLPSEPKIFHGRESELSDILHLFKTGSPRIAILGAGGMGKTALARVLLHHSEVFARFAQNRFFVACTSATNKIELVNLIGAHLGLKPGKDLTQAVLQHFSKNQPSLLILDELETL</sequence>
<dbReference type="EMBL" id="JARIHO010000065">
    <property type="protein sequence ID" value="KAJ7314768.1"/>
    <property type="molecule type" value="Genomic_DNA"/>
</dbReference>